<evidence type="ECO:0000313" key="3">
    <source>
        <dbReference type="Proteomes" id="UP000642553"/>
    </source>
</evidence>
<sequence length="115" mass="11153">MASVCSSVNSFFAAAGAGAAGEEAIFLAGAFRAVFGSVFFSTAAAGATAFLAGLAAFSGSAAFFLQHFFLAGASCSTAVLQADFPQVFFLGAGASLATVLLSVFLGVGIGGVSMG</sequence>
<keyword evidence="1" id="KW-0812">Transmembrane</keyword>
<feature type="transmembrane region" description="Helical" evidence="1">
    <location>
        <begin position="88"/>
        <end position="112"/>
    </location>
</feature>
<dbReference type="AlphaFoldDB" id="A0AAE6W1C7"/>
<evidence type="ECO:0000256" key="1">
    <source>
        <dbReference type="SAM" id="Phobius"/>
    </source>
</evidence>
<keyword evidence="1" id="KW-1133">Transmembrane helix</keyword>
<gene>
    <name evidence="2" type="ORF">DMI76_00600</name>
</gene>
<evidence type="ECO:0000313" key="2">
    <source>
        <dbReference type="EMBL" id="QHV61962.1"/>
    </source>
</evidence>
<name>A0AAE6W1C7_9BACT</name>
<organism evidence="2 3">
    <name type="scientific">Akkermansia massiliensis</name>
    <dbReference type="NCBI Taxonomy" id="2927224"/>
    <lineage>
        <taxon>Bacteria</taxon>
        <taxon>Pseudomonadati</taxon>
        <taxon>Verrucomicrobiota</taxon>
        <taxon>Verrucomicrobiia</taxon>
        <taxon>Verrucomicrobiales</taxon>
        <taxon>Akkermansiaceae</taxon>
        <taxon>Akkermansia</taxon>
    </lineage>
</organism>
<reference evidence="2" key="1">
    <citation type="submission" date="2018-05" db="EMBL/GenBank/DDBJ databases">
        <title>Complete genome sequnece of Akkermansia muciniphila EB-AMDK-40.</title>
        <authorList>
            <person name="Nam Y.-D."/>
            <person name="Chung W.-H."/>
            <person name="Park Y.S."/>
            <person name="Kang J."/>
        </authorList>
    </citation>
    <scope>NUCLEOTIDE SEQUENCE</scope>
    <source>
        <strain evidence="2">EB-AMDK-40</strain>
    </source>
</reference>
<protein>
    <submittedName>
        <fullName evidence="2">Uncharacterized protein</fullName>
    </submittedName>
</protein>
<accession>A0AAE6W1C7</accession>
<dbReference type="Proteomes" id="UP000642553">
    <property type="component" value="Chromosome"/>
</dbReference>
<proteinExistence type="predicted"/>
<keyword evidence="1" id="KW-0472">Membrane</keyword>
<dbReference type="EMBL" id="CP029701">
    <property type="protein sequence ID" value="QHV61962.1"/>
    <property type="molecule type" value="Genomic_DNA"/>
</dbReference>